<feature type="transmembrane region" description="Helical" evidence="3">
    <location>
        <begin position="171"/>
        <end position="193"/>
    </location>
</feature>
<evidence type="ECO:0000256" key="2">
    <source>
        <dbReference type="ARBA" id="ARBA00006727"/>
    </source>
</evidence>
<evidence type="ECO:0000313" key="5">
    <source>
        <dbReference type="EMBL" id="EKG19770.1"/>
    </source>
</evidence>
<dbReference type="InParanoid" id="K2SSR5"/>
<keyword evidence="3" id="KW-0472">Membrane</keyword>
<feature type="transmembrane region" description="Helical" evidence="3">
    <location>
        <begin position="286"/>
        <end position="309"/>
    </location>
</feature>
<feature type="transmembrane region" description="Helical" evidence="3">
    <location>
        <begin position="82"/>
        <end position="101"/>
    </location>
</feature>
<comment type="similarity">
    <text evidence="2">Belongs to the major facilitator superfamily. Monocarboxylate porter (TC 2.A.1.13) family.</text>
</comment>
<feature type="transmembrane region" description="Helical" evidence="3">
    <location>
        <begin position="107"/>
        <end position="128"/>
    </location>
</feature>
<feature type="transmembrane region" description="Helical" evidence="3">
    <location>
        <begin position="53"/>
        <end position="75"/>
    </location>
</feature>
<sequence length="410" mass="43623">MSSPHSETSARALAALLGAFLTFFCSVGFLNAFGVFQEYYHANQLADRSEFDISWIGSFAVGFMFATAPVAGVLVDKLGAPILLLCGSIGTLVAVFMTSLSHEYYQIFLAQGVLLGGSMSFLFCPAVATISKYFHKNRGLALGITVGGSSTGGLVWPIVLDRLLNYHRIGFPWTLRIVGFIMLPLLLIALLSVQPPQSKSEPEPETEHPPSEKHKTDISIAKNPTFIILCSGLAICYLGMFSPFFYVTSYSSALGISTSLSFYMVSIVNAASLFGRVLPGLLADRYGHFNLCALAALTSGITCLCWTAATSTAGVVIWSLAYGFTSGAIMSLQSACAAQIATHETHGTAVGFLMGSLALTALFGTPISGELVGSYGYLALSLYSGASLVVGSLLIIWARLRLNRSLFAPM</sequence>
<evidence type="ECO:0000259" key="4">
    <source>
        <dbReference type="PROSITE" id="PS50850"/>
    </source>
</evidence>
<gene>
    <name evidence="5" type="ORF">MPH_02916</name>
</gene>
<evidence type="ECO:0000313" key="6">
    <source>
        <dbReference type="Proteomes" id="UP000007129"/>
    </source>
</evidence>
<dbReference type="PANTHER" id="PTHR11360">
    <property type="entry name" value="MONOCARBOXYLATE TRANSPORTER"/>
    <property type="match status" value="1"/>
</dbReference>
<feature type="transmembrane region" description="Helical" evidence="3">
    <location>
        <begin position="375"/>
        <end position="400"/>
    </location>
</feature>
<feature type="transmembrane region" description="Helical" evidence="3">
    <location>
        <begin position="253"/>
        <end position="274"/>
    </location>
</feature>
<dbReference type="Proteomes" id="UP000007129">
    <property type="component" value="Unassembled WGS sequence"/>
</dbReference>
<dbReference type="VEuPathDB" id="FungiDB:MPH_02916"/>
<dbReference type="PANTHER" id="PTHR11360:SF250">
    <property type="entry name" value="MFS-TYPE TRANSPORTER AFUA_1G00970"/>
    <property type="match status" value="1"/>
</dbReference>
<comment type="subcellular location">
    <subcellularLocation>
        <location evidence="1">Membrane</location>
        <topology evidence="1">Multi-pass membrane protein</topology>
    </subcellularLocation>
</comment>
<dbReference type="SUPFAM" id="SSF103473">
    <property type="entry name" value="MFS general substrate transporter"/>
    <property type="match status" value="1"/>
</dbReference>
<evidence type="ECO:0000256" key="3">
    <source>
        <dbReference type="SAM" id="Phobius"/>
    </source>
</evidence>
<keyword evidence="3" id="KW-1133">Transmembrane helix</keyword>
<name>K2SSR5_MACPH</name>
<dbReference type="PROSITE" id="PS50850">
    <property type="entry name" value="MFS"/>
    <property type="match status" value="1"/>
</dbReference>
<dbReference type="HOGENOM" id="CLU_001265_1_1_1"/>
<dbReference type="InterPro" id="IPR036259">
    <property type="entry name" value="MFS_trans_sf"/>
</dbReference>
<dbReference type="Pfam" id="PF07690">
    <property type="entry name" value="MFS_1"/>
    <property type="match status" value="1"/>
</dbReference>
<dbReference type="GO" id="GO:0016020">
    <property type="term" value="C:membrane"/>
    <property type="evidence" value="ECO:0007669"/>
    <property type="project" value="UniProtKB-SubCell"/>
</dbReference>
<feature type="transmembrane region" description="Helical" evidence="3">
    <location>
        <begin position="140"/>
        <end position="159"/>
    </location>
</feature>
<dbReference type="InterPro" id="IPR050327">
    <property type="entry name" value="Proton-linked_MCT"/>
</dbReference>
<protein>
    <submittedName>
        <fullName evidence="5">Major facilitator superfamily</fullName>
    </submittedName>
</protein>
<dbReference type="InterPro" id="IPR011701">
    <property type="entry name" value="MFS"/>
</dbReference>
<feature type="transmembrane region" description="Helical" evidence="3">
    <location>
        <begin position="225"/>
        <end position="247"/>
    </location>
</feature>
<dbReference type="AlphaFoldDB" id="K2SSR5"/>
<feature type="transmembrane region" description="Helical" evidence="3">
    <location>
        <begin position="349"/>
        <end position="369"/>
    </location>
</feature>
<feature type="transmembrane region" description="Helical" evidence="3">
    <location>
        <begin position="12"/>
        <end position="33"/>
    </location>
</feature>
<reference evidence="5 6" key="1">
    <citation type="journal article" date="2012" name="BMC Genomics">
        <title>Tools to kill: Genome of one of the most destructive plant pathogenic fungi Macrophomina phaseolina.</title>
        <authorList>
            <person name="Islam M.S."/>
            <person name="Haque M.S."/>
            <person name="Islam M.M."/>
            <person name="Emdad E.M."/>
            <person name="Halim A."/>
            <person name="Hossen Q.M.M."/>
            <person name="Hossain M.Z."/>
            <person name="Ahmed B."/>
            <person name="Rahim S."/>
            <person name="Rahman M.S."/>
            <person name="Alam M.M."/>
            <person name="Hou S."/>
            <person name="Wan X."/>
            <person name="Saito J.A."/>
            <person name="Alam M."/>
        </authorList>
    </citation>
    <scope>NUCLEOTIDE SEQUENCE [LARGE SCALE GENOMIC DNA]</scope>
    <source>
        <strain evidence="5 6">MS6</strain>
    </source>
</reference>
<feature type="transmembrane region" description="Helical" evidence="3">
    <location>
        <begin position="315"/>
        <end position="337"/>
    </location>
</feature>
<evidence type="ECO:0000256" key="1">
    <source>
        <dbReference type="ARBA" id="ARBA00004141"/>
    </source>
</evidence>
<dbReference type="GO" id="GO:0022857">
    <property type="term" value="F:transmembrane transporter activity"/>
    <property type="evidence" value="ECO:0007669"/>
    <property type="project" value="InterPro"/>
</dbReference>
<dbReference type="OrthoDB" id="5667at2759"/>
<dbReference type="InterPro" id="IPR020846">
    <property type="entry name" value="MFS_dom"/>
</dbReference>
<feature type="domain" description="Major facilitator superfamily (MFS) profile" evidence="4">
    <location>
        <begin position="11"/>
        <end position="403"/>
    </location>
</feature>
<organism evidence="5 6">
    <name type="scientific">Macrophomina phaseolina (strain MS6)</name>
    <name type="common">Charcoal rot fungus</name>
    <dbReference type="NCBI Taxonomy" id="1126212"/>
    <lineage>
        <taxon>Eukaryota</taxon>
        <taxon>Fungi</taxon>
        <taxon>Dikarya</taxon>
        <taxon>Ascomycota</taxon>
        <taxon>Pezizomycotina</taxon>
        <taxon>Dothideomycetes</taxon>
        <taxon>Dothideomycetes incertae sedis</taxon>
        <taxon>Botryosphaeriales</taxon>
        <taxon>Botryosphaeriaceae</taxon>
        <taxon>Macrophomina</taxon>
    </lineage>
</organism>
<accession>K2SSR5</accession>
<comment type="caution">
    <text evidence="5">The sequence shown here is derived from an EMBL/GenBank/DDBJ whole genome shotgun (WGS) entry which is preliminary data.</text>
</comment>
<dbReference type="eggNOG" id="KOG2504">
    <property type="taxonomic scope" value="Eukaryota"/>
</dbReference>
<proteinExistence type="inferred from homology"/>
<dbReference type="EMBL" id="AHHD01000109">
    <property type="protein sequence ID" value="EKG19770.1"/>
    <property type="molecule type" value="Genomic_DNA"/>
</dbReference>
<keyword evidence="3" id="KW-0812">Transmembrane</keyword>
<dbReference type="Gene3D" id="1.20.1250.20">
    <property type="entry name" value="MFS general substrate transporter like domains"/>
    <property type="match status" value="1"/>
</dbReference>